<dbReference type="Proteomes" id="UP000007266">
    <property type="component" value="Linkage group 4"/>
</dbReference>
<sequence length="59" mass="6950">MALTRRFLVLFIFFLILCCQMNISARNYTFTPYSLVNVGCKSGYVKIRGRCRQIFSFNK</sequence>
<gene>
    <name evidence="2" type="primary">AUGUSTUS-3.0.2_34664</name>
    <name evidence="2" type="ORF">TcasGA2_TC034664</name>
</gene>
<keyword evidence="3" id="KW-1185">Reference proteome</keyword>
<evidence type="ECO:0000256" key="1">
    <source>
        <dbReference type="SAM" id="SignalP"/>
    </source>
</evidence>
<protein>
    <submittedName>
        <fullName evidence="2">Uncharacterized protein</fullName>
    </submittedName>
</protein>
<feature type="chain" id="PRO_5007300057" evidence="1">
    <location>
        <begin position="26"/>
        <end position="59"/>
    </location>
</feature>
<name>A0A139WJS2_TRICA</name>
<organism evidence="2 3">
    <name type="scientific">Tribolium castaneum</name>
    <name type="common">Red flour beetle</name>
    <dbReference type="NCBI Taxonomy" id="7070"/>
    <lineage>
        <taxon>Eukaryota</taxon>
        <taxon>Metazoa</taxon>
        <taxon>Ecdysozoa</taxon>
        <taxon>Arthropoda</taxon>
        <taxon>Hexapoda</taxon>
        <taxon>Insecta</taxon>
        <taxon>Pterygota</taxon>
        <taxon>Neoptera</taxon>
        <taxon>Endopterygota</taxon>
        <taxon>Coleoptera</taxon>
        <taxon>Polyphaga</taxon>
        <taxon>Cucujiformia</taxon>
        <taxon>Tenebrionidae</taxon>
        <taxon>Tenebrionidae incertae sedis</taxon>
        <taxon>Tribolium</taxon>
    </lineage>
</organism>
<proteinExistence type="predicted"/>
<dbReference type="AlphaFoldDB" id="A0A139WJS2"/>
<reference evidence="2 3" key="2">
    <citation type="journal article" date="2010" name="Nucleic Acids Res.">
        <title>BeetleBase in 2010: revisions to provide comprehensive genomic information for Tribolium castaneum.</title>
        <authorList>
            <person name="Kim H.S."/>
            <person name="Murphy T."/>
            <person name="Xia J."/>
            <person name="Caragea D."/>
            <person name="Park Y."/>
            <person name="Beeman R.W."/>
            <person name="Lorenzen M.D."/>
            <person name="Butcher S."/>
            <person name="Manak J.R."/>
            <person name="Brown S.J."/>
        </authorList>
    </citation>
    <scope>GENOME REANNOTATION</scope>
    <source>
        <strain evidence="2 3">Georgia GA2</strain>
    </source>
</reference>
<keyword evidence="1" id="KW-0732">Signal</keyword>
<reference evidence="2 3" key="1">
    <citation type="journal article" date="2008" name="Nature">
        <title>The genome of the model beetle and pest Tribolium castaneum.</title>
        <authorList>
            <consortium name="Tribolium Genome Sequencing Consortium"/>
            <person name="Richards S."/>
            <person name="Gibbs R.A."/>
            <person name="Weinstock G.M."/>
            <person name="Brown S.J."/>
            <person name="Denell R."/>
            <person name="Beeman R.W."/>
            <person name="Gibbs R."/>
            <person name="Beeman R.W."/>
            <person name="Brown S.J."/>
            <person name="Bucher G."/>
            <person name="Friedrich M."/>
            <person name="Grimmelikhuijzen C.J."/>
            <person name="Klingler M."/>
            <person name="Lorenzen M."/>
            <person name="Richards S."/>
            <person name="Roth S."/>
            <person name="Schroder R."/>
            <person name="Tautz D."/>
            <person name="Zdobnov E.M."/>
            <person name="Muzny D."/>
            <person name="Gibbs R.A."/>
            <person name="Weinstock G.M."/>
            <person name="Attaway T."/>
            <person name="Bell S."/>
            <person name="Buhay C.J."/>
            <person name="Chandrabose M.N."/>
            <person name="Chavez D."/>
            <person name="Clerk-Blankenburg K.P."/>
            <person name="Cree A."/>
            <person name="Dao M."/>
            <person name="Davis C."/>
            <person name="Chacko J."/>
            <person name="Dinh H."/>
            <person name="Dugan-Rocha S."/>
            <person name="Fowler G."/>
            <person name="Garner T.T."/>
            <person name="Garnes J."/>
            <person name="Gnirke A."/>
            <person name="Hawes A."/>
            <person name="Hernandez J."/>
            <person name="Hines S."/>
            <person name="Holder M."/>
            <person name="Hume J."/>
            <person name="Jhangiani S.N."/>
            <person name="Joshi V."/>
            <person name="Khan Z.M."/>
            <person name="Jackson L."/>
            <person name="Kovar C."/>
            <person name="Kowis A."/>
            <person name="Lee S."/>
            <person name="Lewis L.R."/>
            <person name="Margolis J."/>
            <person name="Morgan M."/>
            <person name="Nazareth L.V."/>
            <person name="Nguyen N."/>
            <person name="Okwuonu G."/>
            <person name="Parker D."/>
            <person name="Richards S."/>
            <person name="Ruiz S.J."/>
            <person name="Santibanez J."/>
            <person name="Savard J."/>
            <person name="Scherer S.E."/>
            <person name="Schneider B."/>
            <person name="Sodergren E."/>
            <person name="Tautz D."/>
            <person name="Vattahil S."/>
            <person name="Villasana D."/>
            <person name="White C.S."/>
            <person name="Wright R."/>
            <person name="Park Y."/>
            <person name="Beeman R.W."/>
            <person name="Lord J."/>
            <person name="Oppert B."/>
            <person name="Lorenzen M."/>
            <person name="Brown S."/>
            <person name="Wang L."/>
            <person name="Savard J."/>
            <person name="Tautz D."/>
            <person name="Richards S."/>
            <person name="Weinstock G."/>
            <person name="Gibbs R.A."/>
            <person name="Liu Y."/>
            <person name="Worley K."/>
            <person name="Weinstock G."/>
            <person name="Elsik C.G."/>
            <person name="Reese J.T."/>
            <person name="Elhaik E."/>
            <person name="Landan G."/>
            <person name="Graur D."/>
            <person name="Arensburger P."/>
            <person name="Atkinson P."/>
            <person name="Beeman R.W."/>
            <person name="Beidler J."/>
            <person name="Brown S.J."/>
            <person name="Demuth J.P."/>
            <person name="Drury D.W."/>
            <person name="Du Y.Z."/>
            <person name="Fujiwara H."/>
            <person name="Lorenzen M."/>
            <person name="Maselli V."/>
            <person name="Osanai M."/>
            <person name="Park Y."/>
            <person name="Robertson H.M."/>
            <person name="Tu Z."/>
            <person name="Wang J.J."/>
            <person name="Wang S."/>
            <person name="Richards S."/>
            <person name="Song H."/>
            <person name="Zhang L."/>
            <person name="Sodergren E."/>
            <person name="Werner D."/>
            <person name="Stanke M."/>
            <person name="Morgenstern B."/>
            <person name="Solovyev V."/>
            <person name="Kosarev P."/>
            <person name="Brown G."/>
            <person name="Chen H.C."/>
            <person name="Ermolaeva O."/>
            <person name="Hlavina W."/>
            <person name="Kapustin Y."/>
            <person name="Kiryutin B."/>
            <person name="Kitts P."/>
            <person name="Maglott D."/>
            <person name="Pruitt K."/>
            <person name="Sapojnikov V."/>
            <person name="Souvorov A."/>
            <person name="Mackey A.J."/>
            <person name="Waterhouse R.M."/>
            <person name="Wyder S."/>
            <person name="Zdobnov E.M."/>
            <person name="Zdobnov E.M."/>
            <person name="Wyder S."/>
            <person name="Kriventseva E.V."/>
            <person name="Kadowaki T."/>
            <person name="Bork P."/>
            <person name="Aranda M."/>
            <person name="Bao R."/>
            <person name="Beermann A."/>
            <person name="Berns N."/>
            <person name="Bolognesi R."/>
            <person name="Bonneton F."/>
            <person name="Bopp D."/>
            <person name="Brown S.J."/>
            <person name="Bucher G."/>
            <person name="Butts T."/>
            <person name="Chaumot A."/>
            <person name="Denell R.E."/>
            <person name="Ferrier D.E."/>
            <person name="Friedrich M."/>
            <person name="Gordon C.M."/>
            <person name="Jindra M."/>
            <person name="Klingler M."/>
            <person name="Lan Q."/>
            <person name="Lattorff H.M."/>
            <person name="Laudet V."/>
            <person name="von Levetsow C."/>
            <person name="Liu Z."/>
            <person name="Lutz R."/>
            <person name="Lynch J.A."/>
            <person name="da Fonseca R.N."/>
            <person name="Posnien N."/>
            <person name="Reuter R."/>
            <person name="Roth S."/>
            <person name="Savard J."/>
            <person name="Schinko J.B."/>
            <person name="Schmitt C."/>
            <person name="Schoppmeier M."/>
            <person name="Schroder R."/>
            <person name="Shippy T.D."/>
            <person name="Simonnet F."/>
            <person name="Marques-Souza H."/>
            <person name="Tautz D."/>
            <person name="Tomoyasu Y."/>
            <person name="Trauner J."/>
            <person name="Van der Zee M."/>
            <person name="Vervoort M."/>
            <person name="Wittkopp N."/>
            <person name="Wimmer E.A."/>
            <person name="Yang X."/>
            <person name="Jones A.K."/>
            <person name="Sattelle D.B."/>
            <person name="Ebert P.R."/>
            <person name="Nelson D."/>
            <person name="Scott J.G."/>
            <person name="Beeman R.W."/>
            <person name="Muthukrishnan S."/>
            <person name="Kramer K.J."/>
            <person name="Arakane Y."/>
            <person name="Beeman R.W."/>
            <person name="Zhu Q."/>
            <person name="Hogenkamp D."/>
            <person name="Dixit R."/>
            <person name="Oppert B."/>
            <person name="Jiang H."/>
            <person name="Zou Z."/>
            <person name="Marshall J."/>
            <person name="Elpidina E."/>
            <person name="Vinokurov K."/>
            <person name="Oppert C."/>
            <person name="Zou Z."/>
            <person name="Evans J."/>
            <person name="Lu Z."/>
            <person name="Zhao P."/>
            <person name="Sumathipala N."/>
            <person name="Altincicek B."/>
            <person name="Vilcinskas A."/>
            <person name="Williams M."/>
            <person name="Hultmark D."/>
            <person name="Hetru C."/>
            <person name="Jiang H."/>
            <person name="Grimmelikhuijzen C.J."/>
            <person name="Hauser F."/>
            <person name="Cazzamali G."/>
            <person name="Williamson M."/>
            <person name="Park Y."/>
            <person name="Li B."/>
            <person name="Tanaka Y."/>
            <person name="Predel R."/>
            <person name="Neupert S."/>
            <person name="Schachtner J."/>
            <person name="Verleyen P."/>
            <person name="Raible F."/>
            <person name="Bork P."/>
            <person name="Friedrich M."/>
            <person name="Walden K.K."/>
            <person name="Robertson H.M."/>
            <person name="Angeli S."/>
            <person name="Foret S."/>
            <person name="Bucher G."/>
            <person name="Schuetz S."/>
            <person name="Maleszka R."/>
            <person name="Wimmer E.A."/>
            <person name="Beeman R.W."/>
            <person name="Lorenzen M."/>
            <person name="Tomoyasu Y."/>
            <person name="Miller S.C."/>
            <person name="Grossmann D."/>
            <person name="Bucher G."/>
        </authorList>
    </citation>
    <scope>NUCLEOTIDE SEQUENCE [LARGE SCALE GENOMIC DNA]</scope>
    <source>
        <strain evidence="2 3">Georgia GA2</strain>
    </source>
</reference>
<evidence type="ECO:0000313" key="3">
    <source>
        <dbReference type="Proteomes" id="UP000007266"/>
    </source>
</evidence>
<feature type="signal peptide" evidence="1">
    <location>
        <begin position="1"/>
        <end position="25"/>
    </location>
</feature>
<dbReference type="InParanoid" id="A0A139WJS2"/>
<dbReference type="EMBL" id="KQ971338">
    <property type="protein sequence ID" value="KYB28067.1"/>
    <property type="molecule type" value="Genomic_DNA"/>
</dbReference>
<evidence type="ECO:0000313" key="2">
    <source>
        <dbReference type="EMBL" id="KYB28067.1"/>
    </source>
</evidence>
<accession>A0A139WJS2</accession>